<protein>
    <submittedName>
        <fullName evidence="5">DNA-binding protein snt1</fullName>
    </submittedName>
</protein>
<organism evidence="5 6">
    <name type="scientific">Basidiobolus ranarum</name>
    <dbReference type="NCBI Taxonomy" id="34480"/>
    <lineage>
        <taxon>Eukaryota</taxon>
        <taxon>Fungi</taxon>
        <taxon>Fungi incertae sedis</taxon>
        <taxon>Zoopagomycota</taxon>
        <taxon>Entomophthoromycotina</taxon>
        <taxon>Basidiobolomycetes</taxon>
        <taxon>Basidiobolales</taxon>
        <taxon>Basidiobolaceae</taxon>
        <taxon>Basidiobolus</taxon>
    </lineage>
</organism>
<comment type="caution">
    <text evidence="5">The sequence shown here is derived from an EMBL/GenBank/DDBJ whole genome shotgun (WGS) entry which is preliminary data.</text>
</comment>
<feature type="domain" description="SANT" evidence="4">
    <location>
        <begin position="1162"/>
        <end position="1213"/>
    </location>
</feature>
<feature type="compositionally biased region" description="Basic and acidic residues" evidence="2">
    <location>
        <begin position="1257"/>
        <end position="1275"/>
    </location>
</feature>
<keyword evidence="6" id="KW-1185">Reference proteome</keyword>
<feature type="region of interest" description="Disordered" evidence="2">
    <location>
        <begin position="1661"/>
        <end position="1761"/>
    </location>
</feature>
<feature type="compositionally biased region" description="Low complexity" evidence="2">
    <location>
        <begin position="770"/>
        <end position="782"/>
    </location>
</feature>
<feature type="compositionally biased region" description="Low complexity" evidence="2">
    <location>
        <begin position="1661"/>
        <end position="1675"/>
    </location>
</feature>
<feature type="coiled-coil region" evidence="1">
    <location>
        <begin position="860"/>
        <end position="887"/>
    </location>
</feature>
<feature type="domain" description="SANT" evidence="4">
    <location>
        <begin position="1001"/>
        <end position="1052"/>
    </location>
</feature>
<feature type="compositionally biased region" description="Polar residues" evidence="2">
    <location>
        <begin position="1740"/>
        <end position="1755"/>
    </location>
</feature>
<feature type="compositionally biased region" description="Basic and acidic residues" evidence="2">
    <location>
        <begin position="228"/>
        <end position="240"/>
    </location>
</feature>
<dbReference type="InterPro" id="IPR017884">
    <property type="entry name" value="SANT_dom"/>
</dbReference>
<feature type="region of interest" description="Disordered" evidence="2">
    <location>
        <begin position="192"/>
        <end position="262"/>
    </location>
</feature>
<feature type="compositionally biased region" description="Basic and acidic residues" evidence="2">
    <location>
        <begin position="1285"/>
        <end position="1297"/>
    </location>
</feature>
<evidence type="ECO:0000259" key="3">
    <source>
        <dbReference type="PROSITE" id="PS50090"/>
    </source>
</evidence>
<feature type="compositionally biased region" description="Basic and acidic residues" evidence="2">
    <location>
        <begin position="78"/>
        <end position="106"/>
    </location>
</feature>
<dbReference type="EMBL" id="JASJQH010000004">
    <property type="protein sequence ID" value="KAK9768815.1"/>
    <property type="molecule type" value="Genomic_DNA"/>
</dbReference>
<feature type="compositionally biased region" description="Polar residues" evidence="2">
    <location>
        <begin position="408"/>
        <end position="420"/>
    </location>
</feature>
<evidence type="ECO:0000259" key="4">
    <source>
        <dbReference type="PROSITE" id="PS51293"/>
    </source>
</evidence>
<dbReference type="PROSITE" id="PS50090">
    <property type="entry name" value="MYB_LIKE"/>
    <property type="match status" value="1"/>
</dbReference>
<feature type="compositionally biased region" description="Polar residues" evidence="2">
    <location>
        <begin position="1682"/>
        <end position="1696"/>
    </location>
</feature>
<evidence type="ECO:0000256" key="2">
    <source>
        <dbReference type="SAM" id="MobiDB-lite"/>
    </source>
</evidence>
<sequence length="1761" mass="201214">METRHPFQTRSILPIDDKQSEYVQPEVSPSPGEDKSNRVNLENIFPAEQLNSKLPRQDPLPYQPNRGRYEPYGFSSRSSRDREDRRDREDHFRHRVDRELHRHERPSSSNSSYSFNPSYYNHNRRAGADPEELNCGTNGSPVSSTFETSRRSESTGPPPIVISRDPSSGNVLMRSGGSNFAPMDMMFPHVGEREGRPKYNEGFGNSRGRGYPSNNFDRINRAGSARESATRNHNYRDNRNGEFSYFTRNTEPRDYPSRGVGSFTGYREREWGRERSRDRDRQRWERERDRSRDWDRYRGRQRWDSERMRERDMGPNRFEHGDSYRPGDRDREYFDEDMHRREHYRDFRRESINKDAYDYYFHSRNSLTPERRSSSVESTRYLERRKSSRSEVAQCHSRPSGEFDNSKHSSYTRQNSVSTDRSYDEYYDKLNPYPEIAHGKSNNVLVPSEAVSNIEMQSKSPQSEVAGRDEKDSLKASEHIVDLLEPNPLQSLSQDELKAGAENSPQPTLDSSMLAPHRNTGSEESDEPEVAMASFEEPLSDCTNIDNGKTNRFTAVDDAPTDLDEDRVDQSCIESVSKHTLLKETHTPTESSEQCKQDDFEGSDQDIEVVSADLNVETTSCLEPDSVIEDSFDGPTRPDLKEGPNKLEIEKSRDTKPKEPIPLEVLNKDTGTVEKEEVSVVEVAKPEDEISVTDEENAPLTTEKIFAMIDHIDSEIGHYEALLTRIRKNKESCIETDALHIGNSVDPQGNLGDEKSLDYTSTKTPPEIEPAAQASNASSQPNVEAAVSLLKPKQLSKVNDESKAKKVEKPSLYQQIYAENQTLVRSHVEPFRGPVYKNIEDYPFYSENIEAHKKIRSLMFTHLQLKANSLEQKETNLRQEYKEHLDDWRIRIIKLDKSREKRRNKKYMEDELLTSNTHGISARSQRRGGFYNADAVRSEAELMEIIQYLESEDLRNPDVRSIRTAATIPAMILDPYKKELTKYDNRNNLVEDPYNYYHCDKSVDKWTKEERDIFIKKYLLYPKQFGKIASFLKNKDPKQCVLYYYREKKSIDFKGLISGRGKKARQLARKGAGKRAGRKKKSKGNSLLQDIDEAERSTQLSEEPPDSPSFSERKRSRGFDDESTLPESQKSRRKPRTKHRQNSLPDDEEENGTRTAPPHPSPSTARWSEEDRHVALQAYKKFGQDFYSVSRVVGSKTEEQCRNFYYNFRRKHGMSALEAPLEMTTEKGIDSKVVSLSNDSFSPSKPGRKHKSPVESVKSERKQQKLKRKSSEKSISETSLAQDPPIDKKSTQKRSESPRLQNLEDSPYTTKSNIPSPIKHTKFEQSKGHVTIEHLIDQGGVYHPDISKNPPYQDAHSQTLSYEATATNPERSRNDSTPHIAPAEPCESFLGLLVQAAFNQEADLSKTADMNAQSSSSPDFDLSKQTLQTFSEPVRFDPGKHHSNTTAHIPPLNTEEKAVDHSSRYLNTNSSYDSANKKFFDTQKDLQLRLSNNTPKSIAYAALDSRNPSTVATPGTHQGSFETPSVSQAEAMSRTNQHNIDAADILSLLNMASEERVDTKARKDISRNWFGGDNHLSASSALDFSQPTADKNSKLMSSTPHSEYYYVQDPYHTNVRAHSYEGTNQLQHSVQDKVAEHLQMEHKAVEQRESQPVRQLQLLQLQSPPTSTSPTLSQSMPLEMPNHQSSRVNSSHHSTNPPFPPSYDQPGHSFEIRQVARQPTLSTIPTPQSKYHIPGAPQQAPENPTSFTSNYSQSLHPPLYN</sequence>
<feature type="region of interest" description="Disordered" evidence="2">
    <location>
        <begin position="1062"/>
        <end position="1172"/>
    </location>
</feature>
<dbReference type="SUPFAM" id="SSF46689">
    <property type="entry name" value="Homeodomain-like"/>
    <property type="match status" value="2"/>
</dbReference>
<feature type="region of interest" description="Disordered" evidence="2">
    <location>
        <begin position="741"/>
        <end position="782"/>
    </location>
</feature>
<feature type="compositionally biased region" description="Polar residues" evidence="2">
    <location>
        <begin position="541"/>
        <end position="553"/>
    </location>
</feature>
<dbReference type="Pfam" id="PF00249">
    <property type="entry name" value="Myb_DNA-binding"/>
    <property type="match status" value="2"/>
</dbReference>
<dbReference type="PANTHER" id="PTHR13992:SF39">
    <property type="entry name" value="SMRTER, ISOFORM G"/>
    <property type="match status" value="1"/>
</dbReference>
<feature type="compositionally biased region" description="Polar residues" evidence="2">
    <location>
        <begin position="1717"/>
        <end position="1729"/>
    </location>
</feature>
<feature type="region of interest" description="Disordered" evidence="2">
    <location>
        <begin position="1234"/>
        <end position="1319"/>
    </location>
</feature>
<dbReference type="PANTHER" id="PTHR13992">
    <property type="entry name" value="NUCLEAR RECEPTOR CO-REPRESSOR RELATED NCOR"/>
    <property type="match status" value="1"/>
</dbReference>
<feature type="region of interest" description="Disordered" evidence="2">
    <location>
        <begin position="368"/>
        <end position="420"/>
    </location>
</feature>
<feature type="region of interest" description="Disordered" evidence="2">
    <location>
        <begin position="1576"/>
        <end position="1597"/>
    </location>
</feature>
<feature type="compositionally biased region" description="Basic and acidic residues" evidence="2">
    <location>
        <begin position="369"/>
        <end position="389"/>
    </location>
</feature>
<feature type="compositionally biased region" description="Basic and acidic residues" evidence="2">
    <location>
        <begin position="466"/>
        <end position="482"/>
    </location>
</feature>
<feature type="region of interest" description="Disordered" evidence="2">
    <location>
        <begin position="454"/>
        <end position="568"/>
    </location>
</feature>
<evidence type="ECO:0000313" key="5">
    <source>
        <dbReference type="EMBL" id="KAK9768815.1"/>
    </source>
</evidence>
<dbReference type="Gene3D" id="1.20.58.1880">
    <property type="match status" value="1"/>
</dbReference>
<feature type="compositionally biased region" description="Basic residues" evidence="2">
    <location>
        <begin position="1131"/>
        <end position="1141"/>
    </location>
</feature>
<gene>
    <name evidence="5" type="primary">SNT1_2</name>
    <name evidence="5" type="ORF">K7432_000247</name>
</gene>
<feature type="compositionally biased region" description="Polar residues" evidence="2">
    <location>
        <begin position="1234"/>
        <end position="1243"/>
    </location>
</feature>
<keyword evidence="1" id="KW-0175">Coiled coil</keyword>
<dbReference type="InterPro" id="IPR051571">
    <property type="entry name" value="N-CoR_corepressor"/>
</dbReference>
<feature type="region of interest" description="Disordered" evidence="2">
    <location>
        <begin position="1"/>
        <end position="170"/>
    </location>
</feature>
<dbReference type="GO" id="GO:0003677">
    <property type="term" value="F:DNA binding"/>
    <property type="evidence" value="ECO:0007669"/>
    <property type="project" value="UniProtKB-KW"/>
</dbReference>
<reference evidence="5 6" key="1">
    <citation type="submission" date="2023-04" db="EMBL/GenBank/DDBJ databases">
        <title>Genome of Basidiobolus ranarum AG-B5.</title>
        <authorList>
            <person name="Stajich J.E."/>
            <person name="Carter-House D."/>
            <person name="Gryganskyi A."/>
        </authorList>
    </citation>
    <scope>NUCLEOTIDE SEQUENCE [LARGE SCALE GENOMIC DNA]</scope>
    <source>
        <strain evidence="5 6">AG-B5</strain>
    </source>
</reference>
<dbReference type="Gene3D" id="1.10.10.60">
    <property type="entry name" value="Homeodomain-like"/>
    <property type="match status" value="1"/>
</dbReference>
<evidence type="ECO:0000313" key="6">
    <source>
        <dbReference type="Proteomes" id="UP001479436"/>
    </source>
</evidence>
<accession>A0ABR2X503</accession>
<feature type="compositionally biased region" description="Polar residues" evidence="2">
    <location>
        <begin position="454"/>
        <end position="463"/>
    </location>
</feature>
<name>A0ABR2X503_9FUNG</name>
<dbReference type="Proteomes" id="UP001479436">
    <property type="component" value="Unassembled WGS sequence"/>
</dbReference>
<feature type="compositionally biased region" description="Basic and acidic residues" evidence="2">
    <location>
        <begin position="1111"/>
        <end position="1120"/>
    </location>
</feature>
<dbReference type="SMART" id="SM00717">
    <property type="entry name" value="SANT"/>
    <property type="match status" value="2"/>
</dbReference>
<proteinExistence type="predicted"/>
<dbReference type="CDD" id="cd00167">
    <property type="entry name" value="SANT"/>
    <property type="match status" value="2"/>
</dbReference>
<evidence type="ECO:0000256" key="1">
    <source>
        <dbReference type="SAM" id="Coils"/>
    </source>
</evidence>
<dbReference type="InterPro" id="IPR009057">
    <property type="entry name" value="Homeodomain-like_sf"/>
</dbReference>
<feature type="compositionally biased region" description="Low complexity" evidence="2">
    <location>
        <begin position="107"/>
        <end position="121"/>
    </location>
</feature>
<dbReference type="InterPro" id="IPR001005">
    <property type="entry name" value="SANT/Myb"/>
</dbReference>
<feature type="compositionally biased region" description="Polar residues" evidence="2">
    <location>
        <begin position="1"/>
        <end position="11"/>
    </location>
</feature>
<keyword evidence="5" id="KW-0238">DNA-binding</keyword>
<dbReference type="PROSITE" id="PS51293">
    <property type="entry name" value="SANT"/>
    <property type="match status" value="2"/>
</dbReference>
<feature type="compositionally biased region" description="Basic residues" evidence="2">
    <location>
        <begin position="1062"/>
        <end position="1083"/>
    </location>
</feature>
<feature type="compositionally biased region" description="Polar residues" evidence="2">
    <location>
        <begin position="1298"/>
        <end position="1315"/>
    </location>
</feature>
<feature type="domain" description="Myb-like" evidence="3">
    <location>
        <begin position="1159"/>
        <end position="1209"/>
    </location>
</feature>